<protein>
    <submittedName>
        <fullName evidence="2">AAA family ATPase</fullName>
    </submittedName>
</protein>
<comment type="caution">
    <text evidence="2">The sequence shown here is derived from an EMBL/GenBank/DDBJ whole genome shotgun (WGS) entry which is preliminary data.</text>
</comment>
<dbReference type="SUPFAM" id="SSF52540">
    <property type="entry name" value="P-loop containing nucleoside triphosphate hydrolases"/>
    <property type="match status" value="2"/>
</dbReference>
<proteinExistence type="predicted"/>
<reference evidence="3" key="1">
    <citation type="journal article" date="2019" name="Int. J. Syst. Evol. Microbiol.">
        <title>The Global Catalogue of Microorganisms (GCM) 10K type strain sequencing project: providing services to taxonomists for standard genome sequencing and annotation.</title>
        <authorList>
            <consortium name="The Broad Institute Genomics Platform"/>
            <consortium name="The Broad Institute Genome Sequencing Center for Infectious Disease"/>
            <person name="Wu L."/>
            <person name="Ma J."/>
        </authorList>
    </citation>
    <scope>NUCLEOTIDE SEQUENCE [LARGE SCALE GENOMIC DNA]</scope>
    <source>
        <strain evidence="3">CCUG 56698</strain>
    </source>
</reference>
<evidence type="ECO:0000313" key="3">
    <source>
        <dbReference type="Proteomes" id="UP001596527"/>
    </source>
</evidence>
<dbReference type="InterPro" id="IPR010285">
    <property type="entry name" value="DNA_helicase_pif1-like_DEAD"/>
</dbReference>
<accession>A0ABW2SLS4</accession>
<dbReference type="SMART" id="SM00382">
    <property type="entry name" value="AAA"/>
    <property type="match status" value="1"/>
</dbReference>
<dbReference type="InterPro" id="IPR051055">
    <property type="entry name" value="PIF1_helicase"/>
</dbReference>
<dbReference type="InterPro" id="IPR003593">
    <property type="entry name" value="AAA+_ATPase"/>
</dbReference>
<gene>
    <name evidence="2" type="ORF">ACFQWG_05050</name>
</gene>
<dbReference type="InterPro" id="IPR036420">
    <property type="entry name" value="BRCT_dom_sf"/>
</dbReference>
<sequence>MGRHVVPAAEAAPGWDSGIHPGLTLTPEFVAGLELLDSGSNMFLTGRAGTGKSTLIRLYLEHTDRRTITVAPTGIAALNVDGYTIHRLFSFSKDVCEQYVRSTAYYPGRFAKALGGLDTLIVDEASMVRADLFDAMVAALERFGPHPGEPFGGVQLVLVGDLYQLPPVVTDAESAFIEEQFGTPYFFSGHSFTREAFPTVELTTVFRQVGDDQLVRLLNGVREGALLDDARAQLNARVDLDFEPDPGEFWLTLATTNRIVGARNRRMLERLGSETITFAATVKGETDGFEHPAEDALQLAVGAQVMLLNNEPAGRWVNGSIGRIEHIRENTTDPVVDVRLRDGALVEVRRHVWEITRPVVRGSSLVHETVGTFAQLPMKLAWAITIHKSQGQTLDHVVVDLTGGTFANGQLYVALSRCTSLDGLVLKRPVLPKDLKTDVRVRRFLNAASNEDKGDGQGRAYVSALLIGTEGDRYRPRPVEIAVATADGKGDGDEATTVVNPTMDLYSAQTEYGITTRDVQLAPLLTEAWAALSPLLAGRTPVGVGIDRTLGLIDSELKRNGVVRRVPLGAELPEDALAGLAAAAPGGSGSGSGGATALTRARAMREAGERLLQEHPDALAATGASTFPARAWGHGYLLARTTGVSGCRDASGFTVGGNLSAEDDPAQVLADALAGAWTRVVDRDAEVVSRLRDAEQYFGVRILPEGFEAKDPLDAQAVLVPGARVCFTGEVVSRRYGAFDRGAMQQLALDRGLAISENMTRTRTNVLVVAQRGTQSGKAKKAVQWGKPVLAAEEFLEWALGERVAQ</sequence>
<dbReference type="Gene3D" id="3.40.50.300">
    <property type="entry name" value="P-loop containing nucleotide triphosphate hydrolases"/>
    <property type="match status" value="2"/>
</dbReference>
<dbReference type="CDD" id="cd18809">
    <property type="entry name" value="SF1_C_RecD"/>
    <property type="match status" value="1"/>
</dbReference>
<evidence type="ECO:0000259" key="1">
    <source>
        <dbReference type="SMART" id="SM00382"/>
    </source>
</evidence>
<dbReference type="EMBL" id="JBHTEF010000001">
    <property type="protein sequence ID" value="MFC7580578.1"/>
    <property type="molecule type" value="Genomic_DNA"/>
</dbReference>
<dbReference type="Pfam" id="PF05970">
    <property type="entry name" value="PIF1"/>
    <property type="match status" value="1"/>
</dbReference>
<feature type="domain" description="AAA+ ATPase" evidence="1">
    <location>
        <begin position="38"/>
        <end position="311"/>
    </location>
</feature>
<evidence type="ECO:0000313" key="2">
    <source>
        <dbReference type="EMBL" id="MFC7580578.1"/>
    </source>
</evidence>
<dbReference type="PANTHER" id="PTHR47642">
    <property type="entry name" value="ATP-DEPENDENT DNA HELICASE"/>
    <property type="match status" value="1"/>
</dbReference>
<dbReference type="Gene3D" id="3.40.50.10190">
    <property type="entry name" value="BRCT domain"/>
    <property type="match status" value="1"/>
</dbReference>
<dbReference type="InterPro" id="IPR027417">
    <property type="entry name" value="P-loop_NTPase"/>
</dbReference>
<name>A0ABW2SLS4_9ACTO</name>
<organism evidence="2 3">
    <name type="scientific">Schaalia naturae</name>
    <dbReference type="NCBI Taxonomy" id="635203"/>
    <lineage>
        <taxon>Bacteria</taxon>
        <taxon>Bacillati</taxon>
        <taxon>Actinomycetota</taxon>
        <taxon>Actinomycetes</taxon>
        <taxon>Actinomycetales</taxon>
        <taxon>Actinomycetaceae</taxon>
        <taxon>Schaalia</taxon>
    </lineage>
</organism>
<keyword evidence="3" id="KW-1185">Reference proteome</keyword>
<dbReference type="Proteomes" id="UP001596527">
    <property type="component" value="Unassembled WGS sequence"/>
</dbReference>
<dbReference type="RefSeq" id="WP_380972754.1">
    <property type="nucleotide sequence ID" value="NZ_JBHTEF010000001.1"/>
</dbReference>